<evidence type="ECO:0000256" key="8">
    <source>
        <dbReference type="ARBA" id="ARBA00023210"/>
    </source>
</evidence>
<evidence type="ECO:0000256" key="2">
    <source>
        <dbReference type="ARBA" id="ARBA00009638"/>
    </source>
</evidence>
<dbReference type="InterPro" id="IPR006073">
    <property type="entry name" value="GTP-bd"/>
</dbReference>
<dbReference type="PANTHER" id="PTHR11649:SF13">
    <property type="entry name" value="ENGB-TYPE G DOMAIN-CONTAINING PROTEIN"/>
    <property type="match status" value="1"/>
</dbReference>
<keyword evidence="3 10" id="KW-0132">Cell division</keyword>
<name>A0A9D1L659_9ACTN</name>
<keyword evidence="9 10" id="KW-0131">Cell cycle</keyword>
<dbReference type="InterPro" id="IPR030393">
    <property type="entry name" value="G_ENGB_dom"/>
</dbReference>
<gene>
    <name evidence="10" type="primary">engB</name>
    <name evidence="12" type="ORF">IAD17_07380</name>
</gene>
<keyword evidence="5 10" id="KW-0547">Nucleotide-binding</keyword>
<dbReference type="NCBIfam" id="TIGR03598">
    <property type="entry name" value="GTPase_YsxC"/>
    <property type="match status" value="1"/>
</dbReference>
<sequence length="194" mass="21598">MAINYQKAQFIASYGTIDQLPKPNAPEIALAGRSNVGKSSLLNGLVGRKALAKVSSQPGKTANINFFQVDRIHLVDLPGYGFARVNQTERQRWADLISGYFESERPLKLVCVLVDIRHEAQKLDIQMLSYIAELQLPHVIVLTKADKLTRSKQQRQASVLARSFGLEPEDMVITSSATHQGIDELKQRIELACL</sequence>
<dbReference type="Pfam" id="PF01926">
    <property type="entry name" value="MMR_HSR1"/>
    <property type="match status" value="1"/>
</dbReference>
<evidence type="ECO:0000256" key="10">
    <source>
        <dbReference type="HAMAP-Rule" id="MF_00321"/>
    </source>
</evidence>
<keyword evidence="8 10" id="KW-0717">Septation</keyword>
<dbReference type="PROSITE" id="PS51706">
    <property type="entry name" value="G_ENGB"/>
    <property type="match status" value="1"/>
</dbReference>
<reference evidence="12" key="2">
    <citation type="journal article" date="2021" name="PeerJ">
        <title>Extensive microbial diversity within the chicken gut microbiome revealed by metagenomics and culture.</title>
        <authorList>
            <person name="Gilroy R."/>
            <person name="Ravi A."/>
            <person name="Getino M."/>
            <person name="Pursley I."/>
            <person name="Horton D.L."/>
            <person name="Alikhan N.F."/>
            <person name="Baker D."/>
            <person name="Gharbi K."/>
            <person name="Hall N."/>
            <person name="Watson M."/>
            <person name="Adriaenssens E.M."/>
            <person name="Foster-Nyarko E."/>
            <person name="Jarju S."/>
            <person name="Secka A."/>
            <person name="Antonio M."/>
            <person name="Oren A."/>
            <person name="Chaudhuri R.R."/>
            <person name="La Ragione R."/>
            <person name="Hildebrand F."/>
            <person name="Pallen M.J."/>
        </authorList>
    </citation>
    <scope>NUCLEOTIDE SEQUENCE</scope>
    <source>
        <strain evidence="12">ChiHjej12B11-29160</strain>
    </source>
</reference>
<dbReference type="InterPro" id="IPR027417">
    <property type="entry name" value="P-loop_NTPase"/>
</dbReference>
<dbReference type="PANTHER" id="PTHR11649">
    <property type="entry name" value="MSS1/TRME-RELATED GTP-BINDING PROTEIN"/>
    <property type="match status" value="1"/>
</dbReference>
<evidence type="ECO:0000313" key="13">
    <source>
        <dbReference type="Proteomes" id="UP000824078"/>
    </source>
</evidence>
<dbReference type="GO" id="GO:0046872">
    <property type="term" value="F:metal ion binding"/>
    <property type="evidence" value="ECO:0007669"/>
    <property type="project" value="UniProtKB-KW"/>
</dbReference>
<evidence type="ECO:0000313" key="12">
    <source>
        <dbReference type="EMBL" id="HIU24728.1"/>
    </source>
</evidence>
<keyword evidence="6" id="KW-0460">Magnesium</keyword>
<comment type="cofactor">
    <cofactor evidence="1">
        <name>Mg(2+)</name>
        <dbReference type="ChEBI" id="CHEBI:18420"/>
    </cofactor>
</comment>
<evidence type="ECO:0000256" key="7">
    <source>
        <dbReference type="ARBA" id="ARBA00023134"/>
    </source>
</evidence>
<evidence type="ECO:0000256" key="5">
    <source>
        <dbReference type="ARBA" id="ARBA00022741"/>
    </source>
</evidence>
<evidence type="ECO:0000256" key="1">
    <source>
        <dbReference type="ARBA" id="ARBA00001946"/>
    </source>
</evidence>
<protein>
    <recommendedName>
        <fullName evidence="10">Probable GTP-binding protein EngB</fullName>
    </recommendedName>
</protein>
<dbReference type="GO" id="GO:0000917">
    <property type="term" value="P:division septum assembly"/>
    <property type="evidence" value="ECO:0007669"/>
    <property type="project" value="UniProtKB-KW"/>
</dbReference>
<evidence type="ECO:0000256" key="6">
    <source>
        <dbReference type="ARBA" id="ARBA00022842"/>
    </source>
</evidence>
<comment type="caution">
    <text evidence="12">The sequence shown here is derived from an EMBL/GenBank/DDBJ whole genome shotgun (WGS) entry which is preliminary data.</text>
</comment>
<evidence type="ECO:0000259" key="11">
    <source>
        <dbReference type="PROSITE" id="PS51706"/>
    </source>
</evidence>
<proteinExistence type="inferred from homology"/>
<feature type="domain" description="EngB-type G" evidence="11">
    <location>
        <begin position="24"/>
        <end position="194"/>
    </location>
</feature>
<dbReference type="EMBL" id="DVMQ01000018">
    <property type="protein sequence ID" value="HIU24728.1"/>
    <property type="molecule type" value="Genomic_DNA"/>
</dbReference>
<comment type="function">
    <text evidence="10">Necessary for normal cell division and for the maintenance of normal septation.</text>
</comment>
<dbReference type="SUPFAM" id="SSF52540">
    <property type="entry name" value="P-loop containing nucleoside triphosphate hydrolases"/>
    <property type="match status" value="1"/>
</dbReference>
<evidence type="ECO:0000256" key="9">
    <source>
        <dbReference type="ARBA" id="ARBA00023306"/>
    </source>
</evidence>
<evidence type="ECO:0000256" key="4">
    <source>
        <dbReference type="ARBA" id="ARBA00022723"/>
    </source>
</evidence>
<accession>A0A9D1L659</accession>
<comment type="similarity">
    <text evidence="2 10">Belongs to the TRAFAC class TrmE-Era-EngA-EngB-Septin-like GTPase superfamily. EngB GTPase family.</text>
</comment>
<keyword evidence="4" id="KW-0479">Metal-binding</keyword>
<dbReference type="HAMAP" id="MF_00321">
    <property type="entry name" value="GTPase_EngB"/>
    <property type="match status" value="1"/>
</dbReference>
<organism evidence="12 13">
    <name type="scientific">Candidatus Coprovicinus avistercoris</name>
    <dbReference type="NCBI Taxonomy" id="2840754"/>
    <lineage>
        <taxon>Bacteria</taxon>
        <taxon>Bacillati</taxon>
        <taxon>Actinomycetota</taxon>
        <taxon>Coriobacteriia</taxon>
        <taxon>Coriobacteriales</taxon>
        <taxon>Coriobacteriaceae</taxon>
        <taxon>Coriobacteriaceae incertae sedis</taxon>
        <taxon>Candidatus Coprovicinus</taxon>
    </lineage>
</organism>
<dbReference type="FunFam" id="3.40.50.300:FF:000098">
    <property type="entry name" value="Probable GTP-binding protein EngB"/>
    <property type="match status" value="1"/>
</dbReference>
<dbReference type="Proteomes" id="UP000824078">
    <property type="component" value="Unassembled WGS sequence"/>
</dbReference>
<dbReference type="Gene3D" id="3.40.50.300">
    <property type="entry name" value="P-loop containing nucleotide triphosphate hydrolases"/>
    <property type="match status" value="1"/>
</dbReference>
<dbReference type="GO" id="GO:0005525">
    <property type="term" value="F:GTP binding"/>
    <property type="evidence" value="ECO:0007669"/>
    <property type="project" value="UniProtKB-UniRule"/>
</dbReference>
<dbReference type="CDD" id="cd01876">
    <property type="entry name" value="YihA_EngB"/>
    <property type="match status" value="1"/>
</dbReference>
<dbReference type="AlphaFoldDB" id="A0A9D1L659"/>
<reference evidence="12" key="1">
    <citation type="submission" date="2020-10" db="EMBL/GenBank/DDBJ databases">
        <authorList>
            <person name="Gilroy R."/>
        </authorList>
    </citation>
    <scope>NUCLEOTIDE SEQUENCE</scope>
    <source>
        <strain evidence="12">ChiHjej12B11-29160</strain>
    </source>
</reference>
<keyword evidence="7 10" id="KW-0342">GTP-binding</keyword>
<dbReference type="InterPro" id="IPR019987">
    <property type="entry name" value="GTP-bd_ribosome_bio_YsxC"/>
</dbReference>
<evidence type="ECO:0000256" key="3">
    <source>
        <dbReference type="ARBA" id="ARBA00022618"/>
    </source>
</evidence>